<evidence type="ECO:0000256" key="2">
    <source>
        <dbReference type="ARBA" id="ARBA00010581"/>
    </source>
</evidence>
<protein>
    <submittedName>
        <fullName evidence="10">Cytochrome c oxidase subunit 3</fullName>
    </submittedName>
</protein>
<evidence type="ECO:0000256" key="7">
    <source>
        <dbReference type="RuleBase" id="RU003376"/>
    </source>
</evidence>
<evidence type="ECO:0000256" key="5">
    <source>
        <dbReference type="ARBA" id="ARBA00022989"/>
    </source>
</evidence>
<keyword evidence="11" id="KW-1185">Reference proteome</keyword>
<dbReference type="InterPro" id="IPR035973">
    <property type="entry name" value="Cyt_c_oxidase_su3-like_sf"/>
</dbReference>
<dbReference type="InterPro" id="IPR024791">
    <property type="entry name" value="Cyt_c/ubiquinol_Oxase_su3"/>
</dbReference>
<comment type="similarity">
    <text evidence="2 7">Belongs to the cytochrome c oxidase subunit 3 family.</text>
</comment>
<keyword evidence="6 8" id="KW-0472">Membrane</keyword>
<dbReference type="Pfam" id="PF00510">
    <property type="entry name" value="COX3"/>
    <property type="match status" value="1"/>
</dbReference>
<evidence type="ECO:0000313" key="10">
    <source>
        <dbReference type="EMBL" id="SDE73160.1"/>
    </source>
</evidence>
<feature type="transmembrane region" description="Helical" evidence="8">
    <location>
        <begin position="129"/>
        <end position="148"/>
    </location>
</feature>
<dbReference type="AlphaFoldDB" id="A0A1G7FB70"/>
<evidence type="ECO:0000259" key="9">
    <source>
        <dbReference type="PROSITE" id="PS50253"/>
    </source>
</evidence>
<evidence type="ECO:0000256" key="4">
    <source>
        <dbReference type="ARBA" id="ARBA00022692"/>
    </source>
</evidence>
<keyword evidence="3" id="KW-1003">Cell membrane</keyword>
<dbReference type="GO" id="GO:0019646">
    <property type="term" value="P:aerobic electron transport chain"/>
    <property type="evidence" value="ECO:0007669"/>
    <property type="project" value="InterPro"/>
</dbReference>
<keyword evidence="5 8" id="KW-1133">Transmembrane helix</keyword>
<organism evidence="10 11">
    <name type="scientific">Dyadobacter soli</name>
    <dbReference type="NCBI Taxonomy" id="659014"/>
    <lineage>
        <taxon>Bacteria</taxon>
        <taxon>Pseudomonadati</taxon>
        <taxon>Bacteroidota</taxon>
        <taxon>Cytophagia</taxon>
        <taxon>Cytophagales</taxon>
        <taxon>Spirosomataceae</taxon>
        <taxon>Dyadobacter</taxon>
    </lineage>
</organism>
<reference evidence="11" key="1">
    <citation type="submission" date="2016-10" db="EMBL/GenBank/DDBJ databases">
        <authorList>
            <person name="Varghese N."/>
            <person name="Submissions S."/>
        </authorList>
    </citation>
    <scope>NUCLEOTIDE SEQUENCE [LARGE SCALE GENOMIC DNA]</scope>
    <source>
        <strain evidence="11">DSM 25329</strain>
    </source>
</reference>
<dbReference type="OrthoDB" id="9810850at2"/>
<feature type="domain" description="Heme-copper oxidase subunit III family profile" evidence="9">
    <location>
        <begin position="1"/>
        <end position="256"/>
    </location>
</feature>
<name>A0A1G7FB70_9BACT</name>
<dbReference type="PANTHER" id="PTHR11403">
    <property type="entry name" value="CYTOCHROME C OXIDASE SUBUNIT III"/>
    <property type="match status" value="1"/>
</dbReference>
<dbReference type="Proteomes" id="UP000198748">
    <property type="component" value="Unassembled WGS sequence"/>
</dbReference>
<dbReference type="GO" id="GO:0004129">
    <property type="term" value="F:cytochrome-c oxidase activity"/>
    <property type="evidence" value="ECO:0007669"/>
    <property type="project" value="InterPro"/>
</dbReference>
<dbReference type="PROSITE" id="PS50253">
    <property type="entry name" value="COX3"/>
    <property type="match status" value="1"/>
</dbReference>
<feature type="transmembrane region" description="Helical" evidence="8">
    <location>
        <begin position="192"/>
        <end position="216"/>
    </location>
</feature>
<feature type="transmembrane region" description="Helical" evidence="8">
    <location>
        <begin position="237"/>
        <end position="255"/>
    </location>
</feature>
<comment type="subcellular location">
    <subcellularLocation>
        <location evidence="1 7">Cell membrane</location>
        <topology evidence="1 7">Multi-pass membrane protein</topology>
    </subcellularLocation>
</comment>
<evidence type="ECO:0000313" key="11">
    <source>
        <dbReference type="Proteomes" id="UP000198748"/>
    </source>
</evidence>
<dbReference type="PANTHER" id="PTHR11403:SF2">
    <property type="entry name" value="CYTOCHROME BO(3) UBIQUINOL OXIDASE SUBUNIT 3"/>
    <property type="match status" value="1"/>
</dbReference>
<dbReference type="RefSeq" id="WP_090149702.1">
    <property type="nucleotide sequence ID" value="NZ_FNAN01000006.1"/>
</dbReference>
<dbReference type="EMBL" id="FNAN01000006">
    <property type="protein sequence ID" value="SDE73160.1"/>
    <property type="molecule type" value="Genomic_DNA"/>
</dbReference>
<evidence type="ECO:0000256" key="1">
    <source>
        <dbReference type="ARBA" id="ARBA00004651"/>
    </source>
</evidence>
<sequence length="256" mass="29091">MAANVTTPGAVEPKMWLGGIEPMKASYGKLMMWFFLISDTFTFSALLVAYGTARFSFPAFTGKHEDFTFSNMYWPVPERVYEAVPFLHGISLPLVFVGIMTFILIASSVTMVLAVEAGHRMDRANVEKYMLWTILGGFTFLGCQAWEWSHFIHGTDAGSVMKVIENGTWIEKTIFGANLTENQYGPPAFADFFFFITGFHGTHVFSGVILNILIFFRAATGFYDKRGSYEMVEKVGLYWHFVDLVWVFVFTFFYLV</sequence>
<evidence type="ECO:0000256" key="8">
    <source>
        <dbReference type="SAM" id="Phobius"/>
    </source>
</evidence>
<feature type="transmembrane region" description="Helical" evidence="8">
    <location>
        <begin position="94"/>
        <end position="117"/>
    </location>
</feature>
<evidence type="ECO:0000256" key="3">
    <source>
        <dbReference type="ARBA" id="ARBA00022475"/>
    </source>
</evidence>
<keyword evidence="4 7" id="KW-0812">Transmembrane</keyword>
<dbReference type="STRING" id="659014.SAMN04487996_106331"/>
<dbReference type="InterPro" id="IPR013833">
    <property type="entry name" value="Cyt_c_oxidase_su3_a-hlx"/>
</dbReference>
<proteinExistence type="inferred from homology"/>
<feature type="transmembrane region" description="Helical" evidence="8">
    <location>
        <begin position="30"/>
        <end position="50"/>
    </location>
</feature>
<gene>
    <name evidence="10" type="ORF">SAMN04487996_106331</name>
</gene>
<dbReference type="SUPFAM" id="SSF81452">
    <property type="entry name" value="Cytochrome c oxidase subunit III-like"/>
    <property type="match status" value="1"/>
</dbReference>
<accession>A0A1G7FB70</accession>
<evidence type="ECO:0000256" key="6">
    <source>
        <dbReference type="ARBA" id="ARBA00023136"/>
    </source>
</evidence>
<dbReference type="Gene3D" id="1.20.120.80">
    <property type="entry name" value="Cytochrome c oxidase, subunit III, four-helix bundle"/>
    <property type="match status" value="1"/>
</dbReference>
<dbReference type="GO" id="GO:0005886">
    <property type="term" value="C:plasma membrane"/>
    <property type="evidence" value="ECO:0007669"/>
    <property type="project" value="UniProtKB-SubCell"/>
</dbReference>
<dbReference type="InterPro" id="IPR000298">
    <property type="entry name" value="Cyt_c_oxidase-like_su3"/>
</dbReference>